<accession>A0A0D8ZLS4</accession>
<dbReference type="Proteomes" id="UP000032452">
    <property type="component" value="Unassembled WGS sequence"/>
</dbReference>
<name>A0A0D8ZLS4_9CYAN</name>
<evidence type="ECO:0000313" key="1">
    <source>
        <dbReference type="EMBL" id="KJH69670.1"/>
    </source>
</evidence>
<reference evidence="1 2" key="1">
    <citation type="submission" date="2015-02" db="EMBL/GenBank/DDBJ databases">
        <title>Draft genome of a novel marine cyanobacterium (Chroococcales) isolated from South Atlantic Ocean.</title>
        <authorList>
            <person name="Rigonato J."/>
            <person name="Alvarenga D.O."/>
            <person name="Branco L.H."/>
            <person name="Varani A.M."/>
            <person name="Brandini F.P."/>
            <person name="Fiore M.F."/>
        </authorList>
    </citation>
    <scope>NUCLEOTIDE SEQUENCE [LARGE SCALE GENOMIC DNA]</scope>
    <source>
        <strain evidence="1 2">CENA595</strain>
    </source>
</reference>
<dbReference type="OrthoDB" id="1452819at2"/>
<dbReference type="PATRIC" id="fig|1618023.3.peg.3098"/>
<dbReference type="EMBL" id="JYON01000037">
    <property type="protein sequence ID" value="KJH69670.1"/>
    <property type="molecule type" value="Genomic_DNA"/>
</dbReference>
<sequence>MEWFETLTGFSEESPEQVRKNIIVDGKVLKSHINGRALIYGQLEIPSLVELRERVHFSGHGRGKLSVREVVANVQSLHTDESNADSLFQVVSQFNLLEMVSPSVTPESGVGIYERDRTQGPACAIAAGAGTIYRNYFAIVNGQIGQSATNQIDCLADIGAALGNSQNRLWEMKNGYALPSNSGLLEISNRLRASSESELDRLRQLLRIGIQWDTQVTLGNCKHTISQAYCSALPVAYCNYSANLWTEFARLVLEASYEATICTAILNSLRNGNNRVFLTLLGGGAFGNKIDWIIAGIQRALNLYKHFDLDVAIVSYGSSKQSIQQLVNQY</sequence>
<gene>
    <name evidence="1" type="ORF">UH38_22840</name>
</gene>
<dbReference type="STRING" id="1618023.UH38_22840"/>
<organism evidence="1 2">
    <name type="scientific">Aliterella atlantica CENA595</name>
    <dbReference type="NCBI Taxonomy" id="1618023"/>
    <lineage>
        <taxon>Bacteria</taxon>
        <taxon>Bacillati</taxon>
        <taxon>Cyanobacteriota</taxon>
        <taxon>Cyanophyceae</taxon>
        <taxon>Chroococcidiopsidales</taxon>
        <taxon>Aliterellaceae</taxon>
        <taxon>Aliterella</taxon>
    </lineage>
</organism>
<evidence type="ECO:0000313" key="2">
    <source>
        <dbReference type="Proteomes" id="UP000032452"/>
    </source>
</evidence>
<dbReference type="AlphaFoldDB" id="A0A0D8ZLS4"/>
<proteinExistence type="predicted"/>
<comment type="caution">
    <text evidence="1">The sequence shown here is derived from an EMBL/GenBank/DDBJ whole genome shotgun (WGS) entry which is preliminary data.</text>
</comment>
<protein>
    <submittedName>
        <fullName evidence="1">Uncharacterized protein</fullName>
    </submittedName>
</protein>
<dbReference type="PANTHER" id="PTHR35609:SF1">
    <property type="entry name" value="MACRO DOMAIN-CONTAINING PROTEIN"/>
    <property type="match status" value="1"/>
</dbReference>
<dbReference type="RefSeq" id="WP_045057019.1">
    <property type="nucleotide sequence ID" value="NZ_CAWMDP010000036.1"/>
</dbReference>
<keyword evidence="2" id="KW-1185">Reference proteome</keyword>
<dbReference type="PANTHER" id="PTHR35609">
    <property type="entry name" value="MACRO DOMAIN-CONTAINING PROTEIN"/>
    <property type="match status" value="1"/>
</dbReference>